<dbReference type="InterPro" id="IPR000182">
    <property type="entry name" value="GNAT_dom"/>
</dbReference>
<geneLocation type="plasmid" evidence="4">
    <name>pedy32-46i</name>
</geneLocation>
<proteinExistence type="predicted"/>
<reference evidence="3 4" key="1">
    <citation type="submission" date="2018-09" db="EMBL/GenBank/DDBJ databases">
        <title>Complete genome sequence of Euzebya sp. DY32-46 isolated from seawater of Pacific Ocean.</title>
        <authorList>
            <person name="Xu L."/>
            <person name="Wu Y.-H."/>
            <person name="Xu X.-W."/>
        </authorList>
    </citation>
    <scope>NUCLEOTIDE SEQUENCE [LARGE SCALE GENOMIC DNA]</scope>
    <source>
        <strain evidence="3 4">DY32-46</strain>
        <plasmid evidence="4">pedy32-46i</plasmid>
    </source>
</reference>
<dbReference type="OrthoDB" id="273614at2"/>
<dbReference type="GO" id="GO:0016747">
    <property type="term" value="F:acyltransferase activity, transferring groups other than amino-acyl groups"/>
    <property type="evidence" value="ECO:0007669"/>
    <property type="project" value="InterPro"/>
</dbReference>
<feature type="domain" description="N-acetyltransferase" evidence="2">
    <location>
        <begin position="95"/>
        <end position="136"/>
    </location>
</feature>
<dbReference type="KEGG" id="euz:DVS28_b0038"/>
<dbReference type="EMBL" id="CP031166">
    <property type="protein sequence ID" value="AXV09808.1"/>
    <property type="molecule type" value="Genomic_DNA"/>
</dbReference>
<gene>
    <name evidence="3" type="ORF">DVS28_b0038</name>
</gene>
<dbReference type="InterPro" id="IPR016181">
    <property type="entry name" value="Acyl_CoA_acyltransferase"/>
</dbReference>
<evidence type="ECO:0000313" key="3">
    <source>
        <dbReference type="EMBL" id="AXV09808.1"/>
    </source>
</evidence>
<dbReference type="Gene3D" id="3.40.630.30">
    <property type="match status" value="1"/>
</dbReference>
<evidence type="ECO:0000259" key="2">
    <source>
        <dbReference type="Pfam" id="PF00583"/>
    </source>
</evidence>
<protein>
    <recommendedName>
        <fullName evidence="2">N-acetyltransferase domain-containing protein</fullName>
    </recommendedName>
</protein>
<dbReference type="AlphaFoldDB" id="A0A346Y5R1"/>
<evidence type="ECO:0000256" key="1">
    <source>
        <dbReference type="SAM" id="MobiDB-lite"/>
    </source>
</evidence>
<dbReference type="Pfam" id="PF00583">
    <property type="entry name" value="Acetyltransf_1"/>
    <property type="match status" value="1"/>
</dbReference>
<evidence type="ECO:0000313" key="4">
    <source>
        <dbReference type="Proteomes" id="UP000264006"/>
    </source>
</evidence>
<feature type="region of interest" description="Disordered" evidence="1">
    <location>
        <begin position="1"/>
        <end position="28"/>
    </location>
</feature>
<keyword evidence="3" id="KW-0614">Plasmid</keyword>
<sequence>MAEGMSTCRGTTTTGAACTQPSTTGDCGRHTTATVTTAAAAPTGAAVAATDPFGGTPATTGKWGEFAPSVPDRLSANDLAMDTERGTTLLWRTPDGGIYGRAEVDEPLGQGNRIDIQSLEVHPDARGRGIAKKMLADMWHRGGGRLLASTNGFTPDGHRYLSRYVYSTLHETDGIESMIHDEGIETGSGEYWDRFEELSDDREAAMRHACEQAFGPAS</sequence>
<accession>A0A346Y5R1</accession>
<keyword evidence="4" id="KW-1185">Reference proteome</keyword>
<organism evidence="3 4">
    <name type="scientific">Euzebya pacifica</name>
    <dbReference type="NCBI Taxonomy" id="1608957"/>
    <lineage>
        <taxon>Bacteria</taxon>
        <taxon>Bacillati</taxon>
        <taxon>Actinomycetota</taxon>
        <taxon>Nitriliruptoria</taxon>
        <taxon>Euzebyales</taxon>
    </lineage>
</organism>
<dbReference type="Proteomes" id="UP000264006">
    <property type="component" value="Plasmid pEDY32-46I"/>
</dbReference>
<name>A0A346Y5R1_9ACTN</name>
<dbReference type="CDD" id="cd04301">
    <property type="entry name" value="NAT_SF"/>
    <property type="match status" value="1"/>
</dbReference>
<dbReference type="SUPFAM" id="SSF55729">
    <property type="entry name" value="Acyl-CoA N-acyltransferases (Nat)"/>
    <property type="match status" value="1"/>
</dbReference>
<feature type="compositionally biased region" description="Low complexity" evidence="1">
    <location>
        <begin position="1"/>
        <end position="24"/>
    </location>
</feature>